<comment type="caution">
    <text evidence="1">The sequence shown here is derived from an EMBL/GenBank/DDBJ whole genome shotgun (WGS) entry which is preliminary data.</text>
</comment>
<dbReference type="InterPro" id="IPR007849">
    <property type="entry name" value="ATP10"/>
</dbReference>
<accession>A0A8K0F1Z0</accession>
<evidence type="ECO:0000313" key="2">
    <source>
        <dbReference type="Proteomes" id="UP000799049"/>
    </source>
</evidence>
<dbReference type="GO" id="GO:0005743">
    <property type="term" value="C:mitochondrial inner membrane"/>
    <property type="evidence" value="ECO:0007669"/>
    <property type="project" value="TreeGrafter"/>
</dbReference>
<dbReference type="AlphaFoldDB" id="A0A8K0F1Z0"/>
<dbReference type="Pfam" id="PF05176">
    <property type="entry name" value="ATP-synt_10"/>
    <property type="match status" value="1"/>
</dbReference>
<dbReference type="PANTHER" id="PTHR28106">
    <property type="entry name" value="MITOCHONDRIAL ATPASE COMPLEX SUBUNIT ATP10"/>
    <property type="match status" value="1"/>
</dbReference>
<dbReference type="Proteomes" id="UP000799049">
    <property type="component" value="Unassembled WGS sequence"/>
</dbReference>
<protein>
    <submittedName>
        <fullName evidence="1">Mitochondrial Complex V (CV) ATP synthase Fo complex assembly factor Atp10</fullName>
    </submittedName>
</protein>
<gene>
    <name evidence="1" type="ORF">ANDGO_00760</name>
</gene>
<dbReference type="GO" id="GO:0033615">
    <property type="term" value="P:mitochondrial proton-transporting ATP synthase complex assembly"/>
    <property type="evidence" value="ECO:0007669"/>
    <property type="project" value="TreeGrafter"/>
</dbReference>
<name>A0A8K0F1Z0_ANDGO</name>
<dbReference type="PANTHER" id="PTHR28106:SF1">
    <property type="entry name" value="MITOCHONDRIAL ATPASE COMPLEX SUBUNIT ATP10"/>
    <property type="match status" value="1"/>
</dbReference>
<sequence>MFASRFAGSGVRGCVHSCASSRLALCSKPFVRWFSFRDFFTKEAKEARTARIKKEVSKSYFADMKAVRQDGGKQALPRFRSLIPSPQSRAFPAIMAVNLLDENIDVSSQLTGRVSLVLLGFRAFATPMIQQWQQLVQTQLLPVHPTLQVLELSVVESALFRSFLRSSILSGMRKSTPEERQRNVLVLFSASADFREQLGIENLLTAYALLVDEHGAVRWMASGAPDVEDQGILKECVAQLAIQSKQHQ</sequence>
<organism evidence="1 2">
    <name type="scientific">Andalucia godoyi</name>
    <name type="common">Flagellate</name>
    <dbReference type="NCBI Taxonomy" id="505711"/>
    <lineage>
        <taxon>Eukaryota</taxon>
        <taxon>Discoba</taxon>
        <taxon>Jakobida</taxon>
        <taxon>Andalucina</taxon>
        <taxon>Andaluciidae</taxon>
        <taxon>Andalucia</taxon>
    </lineage>
</organism>
<dbReference type="EMBL" id="VRVR01000049">
    <property type="protein sequence ID" value="KAF0852268.1"/>
    <property type="molecule type" value="Genomic_DNA"/>
</dbReference>
<proteinExistence type="predicted"/>
<dbReference type="OrthoDB" id="17089at2759"/>
<evidence type="ECO:0000313" key="1">
    <source>
        <dbReference type="EMBL" id="KAF0852268.1"/>
    </source>
</evidence>
<keyword evidence="2" id="KW-1185">Reference proteome</keyword>
<reference evidence="1" key="1">
    <citation type="submission" date="2019-09" db="EMBL/GenBank/DDBJ databases">
        <title>The Mitochondrial Proteome of the Jakobid, Andalucia godoyi, a Protist With the Most Gene-Rich and Bacteria-Like Mitochondrial Genome.</title>
        <authorList>
            <person name="Gray M.W."/>
            <person name="Burger G."/>
            <person name="Derelle R."/>
            <person name="Klimes V."/>
            <person name="Leger M."/>
            <person name="Sarrasin M."/>
            <person name="Vlcek C."/>
            <person name="Roger A.J."/>
            <person name="Elias M."/>
            <person name="Lang B.F."/>
        </authorList>
    </citation>
    <scope>NUCLEOTIDE SEQUENCE</scope>
    <source>
        <strain evidence="1">And28</strain>
    </source>
</reference>